<protein>
    <submittedName>
        <fullName evidence="3">SGNH/GDSL hydrolase family protein</fullName>
    </submittedName>
</protein>
<feature type="domain" description="SGNH hydrolase-type esterase" evidence="2">
    <location>
        <begin position="30"/>
        <end position="234"/>
    </location>
</feature>
<dbReference type="InterPro" id="IPR013830">
    <property type="entry name" value="SGNH_hydro"/>
</dbReference>
<feature type="compositionally biased region" description="Basic and acidic residues" evidence="1">
    <location>
        <begin position="274"/>
        <end position="293"/>
    </location>
</feature>
<dbReference type="EMBL" id="JAJEQN010000031">
    <property type="protein sequence ID" value="MCC2222311.1"/>
    <property type="molecule type" value="Genomic_DNA"/>
</dbReference>
<evidence type="ECO:0000256" key="1">
    <source>
        <dbReference type="SAM" id="MobiDB-lite"/>
    </source>
</evidence>
<accession>A0AAE3JCU7</accession>
<dbReference type="Proteomes" id="UP001198200">
    <property type="component" value="Unassembled WGS sequence"/>
</dbReference>
<evidence type="ECO:0000259" key="2">
    <source>
        <dbReference type="Pfam" id="PF13472"/>
    </source>
</evidence>
<dbReference type="AlphaFoldDB" id="A0AAE3JCU7"/>
<name>A0AAE3JCU7_9FIRM</name>
<evidence type="ECO:0000313" key="4">
    <source>
        <dbReference type="Proteomes" id="UP001198200"/>
    </source>
</evidence>
<dbReference type="SUPFAM" id="SSF52266">
    <property type="entry name" value="SGNH hydrolase"/>
    <property type="match status" value="1"/>
</dbReference>
<proteinExistence type="predicted"/>
<keyword evidence="4" id="KW-1185">Reference proteome</keyword>
<dbReference type="InterPro" id="IPR036514">
    <property type="entry name" value="SGNH_hydro_sf"/>
</dbReference>
<evidence type="ECO:0000313" key="3">
    <source>
        <dbReference type="EMBL" id="MCC2222311.1"/>
    </source>
</evidence>
<keyword evidence="3" id="KW-0378">Hydrolase</keyword>
<dbReference type="GO" id="GO:0016787">
    <property type="term" value="F:hydrolase activity"/>
    <property type="evidence" value="ECO:0007669"/>
    <property type="project" value="UniProtKB-KW"/>
</dbReference>
<dbReference type="Gene3D" id="3.40.50.1110">
    <property type="entry name" value="SGNH hydrolase"/>
    <property type="match status" value="1"/>
</dbReference>
<reference evidence="3 4" key="1">
    <citation type="submission" date="2021-10" db="EMBL/GenBank/DDBJ databases">
        <title>Anaerobic single-cell dispensing facilitates the cultivation of human gut bacteria.</title>
        <authorList>
            <person name="Afrizal A."/>
        </authorList>
    </citation>
    <scope>NUCLEOTIDE SEQUENCE [LARGE SCALE GENOMIC DNA]</scope>
    <source>
        <strain evidence="3 4">CLA-AA-H224</strain>
    </source>
</reference>
<feature type="region of interest" description="Disordered" evidence="1">
    <location>
        <begin position="274"/>
        <end position="301"/>
    </location>
</feature>
<dbReference type="CDD" id="cd00229">
    <property type="entry name" value="SGNH_hydrolase"/>
    <property type="match status" value="1"/>
</dbReference>
<sequence length="301" mass="34691">MSTHEDFEDCPLQNIIRDGGMMNIFRTIGCIGDSLASGEFEYWDNGQKGYWDFYEYSWGKQIERITGISVTNFSRGGMTAFHMYQEADKQDGPNADIAHLFDPFNLKQGYIIALGVNDLKGKNNLNDLYEGNVGSAKTDICLEDYNKNANTFVGWYAKIIQRIQKMQPHTKFFLVTMPDEGTGNWKEESHAKALHEIADYLKNCYVIDLYHEAPKYDDEFRSKYFCGHMNAMGYLLTAHYFMTYIDWIIRHNVHDFRFVQFIGSDKIPFALGKEAAEKQQQENDKKNAAKEKVLVSGMSND</sequence>
<organism evidence="3 4">
    <name type="scientific">Anthropogastromicrobium aceti</name>
    <dbReference type="NCBI Taxonomy" id="2981768"/>
    <lineage>
        <taxon>Bacteria</taxon>
        <taxon>Bacillati</taxon>
        <taxon>Bacillota</taxon>
        <taxon>Clostridia</taxon>
        <taxon>Lachnospirales</taxon>
        <taxon>Lachnospiraceae</taxon>
        <taxon>Anthropogastromicrobium</taxon>
    </lineage>
</organism>
<gene>
    <name evidence="3" type="ORF">LKD48_11810</name>
</gene>
<comment type="caution">
    <text evidence="3">The sequence shown here is derived from an EMBL/GenBank/DDBJ whole genome shotgun (WGS) entry which is preliminary data.</text>
</comment>
<dbReference type="RefSeq" id="WP_262535796.1">
    <property type="nucleotide sequence ID" value="NZ_JAJEQN010000031.1"/>
</dbReference>
<dbReference type="Pfam" id="PF13472">
    <property type="entry name" value="Lipase_GDSL_2"/>
    <property type="match status" value="1"/>
</dbReference>